<evidence type="ECO:0000256" key="1">
    <source>
        <dbReference type="SAM" id="MobiDB-lite"/>
    </source>
</evidence>
<protein>
    <submittedName>
        <fullName evidence="2">Sugar ABC transporter substrate-binding protein</fullName>
    </submittedName>
</protein>
<dbReference type="AlphaFoldDB" id="A0A1V0TRD9"/>
<proteinExistence type="predicted"/>
<organism evidence="2 3">
    <name type="scientific">Streptomyces gilvosporeus</name>
    <dbReference type="NCBI Taxonomy" id="553510"/>
    <lineage>
        <taxon>Bacteria</taxon>
        <taxon>Bacillati</taxon>
        <taxon>Actinomycetota</taxon>
        <taxon>Actinomycetes</taxon>
        <taxon>Kitasatosporales</taxon>
        <taxon>Streptomycetaceae</taxon>
        <taxon>Streptomyces</taxon>
    </lineage>
</organism>
<dbReference type="PANTHER" id="PTHR43649:SF12">
    <property type="entry name" value="DIACETYLCHITOBIOSE BINDING PROTEIN DASA"/>
    <property type="match status" value="1"/>
</dbReference>
<dbReference type="InterPro" id="IPR050490">
    <property type="entry name" value="Bact_solute-bd_prot1"/>
</dbReference>
<reference evidence="2 3" key="1">
    <citation type="submission" date="2017-04" db="EMBL/GenBank/DDBJ databases">
        <title>Complete Genome Sequence of Streptomyces gilvosporeus F607, a Capable Producer of Natamycin.</title>
        <authorList>
            <person name="Zong G."/>
            <person name="Zhong C."/>
            <person name="Fu J."/>
            <person name="Qin R."/>
            <person name="Cao G."/>
        </authorList>
    </citation>
    <scope>NUCLEOTIDE SEQUENCE [LARGE SCALE GENOMIC DNA]</scope>
    <source>
        <strain evidence="2 3">F607</strain>
    </source>
</reference>
<dbReference type="Gene3D" id="3.40.190.10">
    <property type="entry name" value="Periplasmic binding protein-like II"/>
    <property type="match status" value="1"/>
</dbReference>
<feature type="region of interest" description="Disordered" evidence="1">
    <location>
        <begin position="1"/>
        <end position="22"/>
    </location>
</feature>
<dbReference type="SUPFAM" id="SSF53850">
    <property type="entry name" value="Periplasmic binding protein-like II"/>
    <property type="match status" value="1"/>
</dbReference>
<dbReference type="OrthoDB" id="9780991at2"/>
<evidence type="ECO:0000313" key="3">
    <source>
        <dbReference type="Proteomes" id="UP000192726"/>
    </source>
</evidence>
<accession>A0A1V0TRD9</accession>
<feature type="compositionally biased region" description="Gly residues" evidence="1">
    <location>
        <begin position="1"/>
        <end position="19"/>
    </location>
</feature>
<dbReference type="PANTHER" id="PTHR43649">
    <property type="entry name" value="ARABINOSE-BINDING PROTEIN-RELATED"/>
    <property type="match status" value="1"/>
</dbReference>
<evidence type="ECO:0000313" key="2">
    <source>
        <dbReference type="EMBL" id="ARF55232.1"/>
    </source>
</evidence>
<dbReference type="RefSeq" id="WP_083105141.1">
    <property type="nucleotide sequence ID" value="NZ_CP020569.1"/>
</dbReference>
<name>A0A1V0TRD9_9ACTN</name>
<keyword evidence="3" id="KW-1185">Reference proteome</keyword>
<gene>
    <name evidence="2" type="ORF">B1H19_14445</name>
</gene>
<dbReference type="EMBL" id="CP020569">
    <property type="protein sequence ID" value="ARF55232.1"/>
    <property type="molecule type" value="Genomic_DNA"/>
</dbReference>
<sequence length="437" mass="46066">MSGSGSSSGSGSGSGVGDGPGRRRVLAGAGGIALGGALVACGSNTGRGGGGSGPEISQWYHQYGEPGTQQAVQRYAAAYKKAEVRVQWRPGDYDRQTAAALLTDSGPDVFEVNGPLLDQIQGGQVVDLTAEVEPVKDDFNQAVLAPKIWQDRIWGIPQTVDLQLLYYRKSLLKAAGVAPPQTLDELVDAAGTLTTKKTKGLFLGNDGGAGVLGGTPLFAAGLSLIGDDGKVGFDDPAAARTLGKIRQLYADKSLLLGAPTDWSDPAAFVQGLTAMQWSGLWALPMIKKALGDDFGVLPFPRDGSGGRPAVAVGAYGSAVSARSRRKAAAKAFARWLWVERTDFQQDFALSYGFHIPARLSLAKNAKQLQHGAAADAVRYATEHGHAEPLLWTTADRTVYQDALSRIIKDGANPETELKGVVRKVNAELQRVKKKSRA</sequence>
<dbReference type="Pfam" id="PF01547">
    <property type="entry name" value="SBP_bac_1"/>
    <property type="match status" value="1"/>
</dbReference>
<dbReference type="InterPro" id="IPR006059">
    <property type="entry name" value="SBP"/>
</dbReference>
<dbReference type="Proteomes" id="UP000192726">
    <property type="component" value="Chromosome"/>
</dbReference>
<dbReference type="STRING" id="553510.B1H19_14445"/>
<dbReference type="KEGG" id="sgv:B1H19_14445"/>